<dbReference type="PANTHER" id="PTHR37217">
    <property type="entry name" value="EXPRESSED PROTEIN"/>
    <property type="match status" value="1"/>
</dbReference>
<organism evidence="1 2">
    <name type="scientific">Erythroxylum novogranatense</name>
    <dbReference type="NCBI Taxonomy" id="1862640"/>
    <lineage>
        <taxon>Eukaryota</taxon>
        <taxon>Viridiplantae</taxon>
        <taxon>Streptophyta</taxon>
        <taxon>Embryophyta</taxon>
        <taxon>Tracheophyta</taxon>
        <taxon>Spermatophyta</taxon>
        <taxon>Magnoliopsida</taxon>
        <taxon>eudicotyledons</taxon>
        <taxon>Gunneridae</taxon>
        <taxon>Pentapetalae</taxon>
        <taxon>rosids</taxon>
        <taxon>fabids</taxon>
        <taxon>Malpighiales</taxon>
        <taxon>Erythroxylaceae</taxon>
        <taxon>Erythroxylum</taxon>
    </lineage>
</organism>
<sequence length="279" mass="31481">MNSLLLSSPLFIKLHPSYSPTSHPLHPLRISTGGHNITRSRCMPFLQLSAPKKKHFTLLTNHFCTEATFPSSEGSISVIDFQELVEKDWSFIDLDELNSNEDHIEHIGRIISAGGIQENSRVLVSIGSEKFVDHLVKTSSYNFLLVVHDSLFQLAVIKEKYDEVKCWQGELISVPEKWAPLDVVFLYFLPALSFSLDQVFAALAKRCSPGARVVISHPLGKEVLEQQKKQYPDAVIADLPDRVTLQKVAENHSFQMTEYADEPGIFLAVLQFCEVKNFQ</sequence>
<dbReference type="AlphaFoldDB" id="A0AAV8UC02"/>
<accession>A0AAV8UC02</accession>
<evidence type="ECO:0000313" key="2">
    <source>
        <dbReference type="Proteomes" id="UP001159364"/>
    </source>
</evidence>
<proteinExistence type="predicted"/>
<dbReference type="Proteomes" id="UP001159364">
    <property type="component" value="Linkage Group LG08"/>
</dbReference>
<name>A0AAV8UC02_9ROSI</name>
<comment type="caution">
    <text evidence="1">The sequence shown here is derived from an EMBL/GenBank/DDBJ whole genome shotgun (WGS) entry which is preliminary data.</text>
</comment>
<dbReference type="PANTHER" id="PTHR37217:SF1">
    <property type="entry name" value="EXPRESSED PROTEIN"/>
    <property type="match status" value="1"/>
</dbReference>
<dbReference type="EMBL" id="JAIWQS010000008">
    <property type="protein sequence ID" value="KAJ8900015.1"/>
    <property type="molecule type" value="Genomic_DNA"/>
</dbReference>
<protein>
    <submittedName>
        <fullName evidence="1">Uncharacterized protein</fullName>
    </submittedName>
</protein>
<keyword evidence="2" id="KW-1185">Reference proteome</keyword>
<dbReference type="SUPFAM" id="SSF53335">
    <property type="entry name" value="S-adenosyl-L-methionine-dependent methyltransferases"/>
    <property type="match status" value="1"/>
</dbReference>
<gene>
    <name evidence="1" type="ORF">K2173_024128</name>
</gene>
<reference evidence="1 2" key="1">
    <citation type="submission" date="2021-09" db="EMBL/GenBank/DDBJ databases">
        <title>Genomic insights and catalytic innovation underlie evolution of tropane alkaloids biosynthesis.</title>
        <authorList>
            <person name="Wang Y.-J."/>
            <person name="Tian T."/>
            <person name="Huang J.-P."/>
            <person name="Huang S.-X."/>
        </authorList>
    </citation>
    <scope>NUCLEOTIDE SEQUENCE [LARGE SCALE GENOMIC DNA]</scope>
    <source>
        <strain evidence="1">KIB-2018</strain>
        <tissue evidence="1">Leaf</tissue>
    </source>
</reference>
<dbReference type="GO" id="GO:0009507">
    <property type="term" value="C:chloroplast"/>
    <property type="evidence" value="ECO:0007669"/>
    <property type="project" value="TreeGrafter"/>
</dbReference>
<dbReference type="InterPro" id="IPR029063">
    <property type="entry name" value="SAM-dependent_MTases_sf"/>
</dbReference>
<evidence type="ECO:0000313" key="1">
    <source>
        <dbReference type="EMBL" id="KAJ8900015.1"/>
    </source>
</evidence>